<dbReference type="InterPro" id="IPR011527">
    <property type="entry name" value="ABC1_TM_dom"/>
</dbReference>
<dbReference type="InterPro" id="IPR036640">
    <property type="entry name" value="ABC1_TM_sf"/>
</dbReference>
<dbReference type="SMART" id="SM00382">
    <property type="entry name" value="AAA"/>
    <property type="match status" value="1"/>
</dbReference>
<keyword evidence="8 10" id="KW-1133">Transmembrane helix</keyword>
<dbReference type="PROSITE" id="PS50929">
    <property type="entry name" value="ABC_TM1F"/>
    <property type="match status" value="1"/>
</dbReference>
<dbReference type="InterPro" id="IPR017871">
    <property type="entry name" value="ABC_transporter-like_CS"/>
</dbReference>
<dbReference type="AlphaFoldDB" id="A0A4U1BLV5"/>
<feature type="transmembrane region" description="Helical" evidence="10">
    <location>
        <begin position="23"/>
        <end position="45"/>
    </location>
</feature>
<feature type="transmembrane region" description="Helical" evidence="10">
    <location>
        <begin position="167"/>
        <end position="188"/>
    </location>
</feature>
<keyword evidence="14" id="KW-1185">Reference proteome</keyword>
<dbReference type="Pfam" id="PF00005">
    <property type="entry name" value="ABC_tran"/>
    <property type="match status" value="1"/>
</dbReference>
<keyword evidence="7 13" id="KW-0067">ATP-binding</keyword>
<keyword evidence="3" id="KW-1003">Cell membrane</keyword>
<evidence type="ECO:0000256" key="2">
    <source>
        <dbReference type="ARBA" id="ARBA00022448"/>
    </source>
</evidence>
<dbReference type="GO" id="GO:0016887">
    <property type="term" value="F:ATP hydrolysis activity"/>
    <property type="evidence" value="ECO:0007669"/>
    <property type="project" value="InterPro"/>
</dbReference>
<feature type="domain" description="ABC transmembrane type-1" evidence="12">
    <location>
        <begin position="25"/>
        <end position="316"/>
    </location>
</feature>
<comment type="caution">
    <text evidence="13">The sequence shown here is derived from an EMBL/GenBank/DDBJ whole genome shotgun (WGS) entry which is preliminary data.</text>
</comment>
<dbReference type="Pfam" id="PF00664">
    <property type="entry name" value="ABC_membrane"/>
    <property type="match status" value="1"/>
</dbReference>
<dbReference type="PROSITE" id="PS00211">
    <property type="entry name" value="ABC_TRANSPORTER_1"/>
    <property type="match status" value="1"/>
</dbReference>
<name>A0A4U1BLV5_9GAMM</name>
<dbReference type="PANTHER" id="PTHR24221:SF261">
    <property type="entry name" value="GLUTATHIONE_L-CYSTEINE TRANSPORT SYSTEM ATP-BINDING_PERMEASE PROTEIN CYDD"/>
    <property type="match status" value="1"/>
</dbReference>
<dbReference type="PROSITE" id="PS50893">
    <property type="entry name" value="ABC_TRANSPORTER_2"/>
    <property type="match status" value="1"/>
</dbReference>
<evidence type="ECO:0000259" key="12">
    <source>
        <dbReference type="PROSITE" id="PS50929"/>
    </source>
</evidence>
<dbReference type="GO" id="GO:0005886">
    <property type="term" value="C:plasma membrane"/>
    <property type="evidence" value="ECO:0007669"/>
    <property type="project" value="UniProtKB-SubCell"/>
</dbReference>
<evidence type="ECO:0000256" key="4">
    <source>
        <dbReference type="ARBA" id="ARBA00022519"/>
    </source>
</evidence>
<dbReference type="SUPFAM" id="SSF52540">
    <property type="entry name" value="P-loop containing nucleoside triphosphate hydrolases"/>
    <property type="match status" value="1"/>
</dbReference>
<dbReference type="RefSeq" id="WP_136864127.1">
    <property type="nucleotide sequence ID" value="NZ_SWCJ01000012.1"/>
</dbReference>
<evidence type="ECO:0000256" key="9">
    <source>
        <dbReference type="ARBA" id="ARBA00023136"/>
    </source>
</evidence>
<accession>A0A4U1BLV5</accession>
<keyword evidence="4" id="KW-0997">Cell inner membrane</keyword>
<dbReference type="FunFam" id="1.20.1560.10:FF:000039">
    <property type="entry name" value="Cysteine/glutathione ABC transporter permease/ATP-binding protein CydD"/>
    <property type="match status" value="1"/>
</dbReference>
<dbReference type="InterPro" id="IPR027417">
    <property type="entry name" value="P-loop_NTPase"/>
</dbReference>
<dbReference type="GO" id="GO:0042883">
    <property type="term" value="P:cysteine transport"/>
    <property type="evidence" value="ECO:0007669"/>
    <property type="project" value="InterPro"/>
</dbReference>
<dbReference type="NCBIfam" id="TIGR02857">
    <property type="entry name" value="CydD"/>
    <property type="match status" value="1"/>
</dbReference>
<feature type="transmembrane region" description="Helical" evidence="10">
    <location>
        <begin position="246"/>
        <end position="272"/>
    </location>
</feature>
<feature type="domain" description="ABC transporter" evidence="11">
    <location>
        <begin position="348"/>
        <end position="561"/>
    </location>
</feature>
<feature type="transmembrane region" description="Helical" evidence="10">
    <location>
        <begin position="140"/>
        <end position="161"/>
    </location>
</feature>
<proteinExistence type="predicted"/>
<dbReference type="Gene3D" id="3.40.50.300">
    <property type="entry name" value="P-loop containing nucleotide triphosphate hydrolases"/>
    <property type="match status" value="1"/>
</dbReference>
<evidence type="ECO:0000256" key="1">
    <source>
        <dbReference type="ARBA" id="ARBA00004429"/>
    </source>
</evidence>
<feature type="transmembrane region" description="Helical" evidence="10">
    <location>
        <begin position="278"/>
        <end position="297"/>
    </location>
</feature>
<dbReference type="OrthoDB" id="9806127at2"/>
<sequence>MDKVQQRRLSLWLKGAVKPAKSWLILTLLCGTVAGLATLGQAWVLANLLHQLIIESTPANKLTDAFLMLAGLILLRAAANGAKERFGFHVGAMVRQQTRQAILDKLDRLGSAFTQTRSAGSWSTTLLDQVEQLNDFYCKYLPQMVLAALIPTMILVLLFPINWIAGIILLATAPLTVLFMAIIGMGAADANKRNFKALGRLSTVFLDHLKGLSTIRQFAAADRELNQLNEASEDFRHRTMEVLRMAFLSSAVLEFFAAISIALIAVYFGFSYLGHLNFGHYGLGISLFTGFLVLLLAPEFYQPLRDLGSYYHAKAQALGAAESIIEFLERPEQELGQTPFADASQIAIEANNLVAMSIEGTELTNPVSFHLEHGQKLALIGQSGAGKTSILQVLMGLLPYTGSVKVNGQELRELLRSDWLRQYSWLGQNPALIYGSVEDNLKLGQKQLVQEEIAQACQQAHFDEVVSQLPQGINHPIHENNGGLSVGQAQRLALARALLKNAPLLLLDEPTASLDAQSEAYVMDGLKTHWQDKTVIMVTHRQDSLDTMDHCVQLTPREGKTNV</sequence>
<reference evidence="13 14" key="1">
    <citation type="submission" date="2019-04" db="EMBL/GenBank/DDBJ databases">
        <authorList>
            <person name="Hwang J.C."/>
        </authorList>
    </citation>
    <scope>NUCLEOTIDE SEQUENCE [LARGE SCALE GENOMIC DNA]</scope>
    <source>
        <strain evidence="13 14">IMCC35002</strain>
    </source>
</reference>
<evidence type="ECO:0000256" key="5">
    <source>
        <dbReference type="ARBA" id="ARBA00022692"/>
    </source>
</evidence>
<evidence type="ECO:0000256" key="6">
    <source>
        <dbReference type="ARBA" id="ARBA00022741"/>
    </source>
</evidence>
<feature type="transmembrane region" description="Helical" evidence="10">
    <location>
        <begin position="65"/>
        <end position="82"/>
    </location>
</feature>
<dbReference type="InterPro" id="IPR003593">
    <property type="entry name" value="AAA+_ATPase"/>
</dbReference>
<evidence type="ECO:0000313" key="13">
    <source>
        <dbReference type="EMBL" id="TKB53260.1"/>
    </source>
</evidence>
<dbReference type="InterPro" id="IPR014216">
    <property type="entry name" value="ABC_transptr_CydD"/>
</dbReference>
<dbReference type="PANTHER" id="PTHR24221">
    <property type="entry name" value="ATP-BINDING CASSETTE SUB-FAMILY B"/>
    <property type="match status" value="1"/>
</dbReference>
<evidence type="ECO:0000256" key="8">
    <source>
        <dbReference type="ARBA" id="ARBA00022989"/>
    </source>
</evidence>
<evidence type="ECO:0000256" key="10">
    <source>
        <dbReference type="SAM" id="Phobius"/>
    </source>
</evidence>
<dbReference type="Gene3D" id="1.20.1560.10">
    <property type="entry name" value="ABC transporter type 1, transmembrane domain"/>
    <property type="match status" value="1"/>
</dbReference>
<evidence type="ECO:0000259" key="11">
    <source>
        <dbReference type="PROSITE" id="PS50893"/>
    </source>
</evidence>
<gene>
    <name evidence="13" type="primary">cydD</name>
    <name evidence="13" type="ORF">FCL42_14395</name>
</gene>
<comment type="subcellular location">
    <subcellularLocation>
        <location evidence="1">Cell inner membrane</location>
        <topology evidence="1">Multi-pass membrane protein</topology>
    </subcellularLocation>
</comment>
<dbReference type="GO" id="GO:0140359">
    <property type="term" value="F:ABC-type transporter activity"/>
    <property type="evidence" value="ECO:0007669"/>
    <property type="project" value="InterPro"/>
</dbReference>
<dbReference type="GO" id="GO:0034040">
    <property type="term" value="F:ATPase-coupled lipid transmembrane transporter activity"/>
    <property type="evidence" value="ECO:0007669"/>
    <property type="project" value="TreeGrafter"/>
</dbReference>
<protein>
    <submittedName>
        <fullName evidence="13">Cysteine/glutathione ABC transporter permease/ATP-binding protein CydD</fullName>
    </submittedName>
</protein>
<dbReference type="EMBL" id="SWCJ01000012">
    <property type="protein sequence ID" value="TKB53260.1"/>
    <property type="molecule type" value="Genomic_DNA"/>
</dbReference>
<dbReference type="InterPro" id="IPR003439">
    <property type="entry name" value="ABC_transporter-like_ATP-bd"/>
</dbReference>
<evidence type="ECO:0000256" key="3">
    <source>
        <dbReference type="ARBA" id="ARBA00022475"/>
    </source>
</evidence>
<dbReference type="GO" id="GO:0005524">
    <property type="term" value="F:ATP binding"/>
    <property type="evidence" value="ECO:0007669"/>
    <property type="project" value="UniProtKB-KW"/>
</dbReference>
<dbReference type="Proteomes" id="UP000305675">
    <property type="component" value="Unassembled WGS sequence"/>
</dbReference>
<evidence type="ECO:0000256" key="7">
    <source>
        <dbReference type="ARBA" id="ARBA00022840"/>
    </source>
</evidence>
<keyword evidence="5 10" id="KW-0812">Transmembrane</keyword>
<keyword evidence="6" id="KW-0547">Nucleotide-binding</keyword>
<evidence type="ECO:0000313" key="14">
    <source>
        <dbReference type="Proteomes" id="UP000305675"/>
    </source>
</evidence>
<organism evidence="13 14">
    <name type="scientific">Ferrimonas aestuarii</name>
    <dbReference type="NCBI Taxonomy" id="2569539"/>
    <lineage>
        <taxon>Bacteria</taxon>
        <taxon>Pseudomonadati</taxon>
        <taxon>Pseudomonadota</taxon>
        <taxon>Gammaproteobacteria</taxon>
        <taxon>Alteromonadales</taxon>
        <taxon>Ferrimonadaceae</taxon>
        <taxon>Ferrimonas</taxon>
    </lineage>
</organism>
<dbReference type="InterPro" id="IPR039421">
    <property type="entry name" value="Type_1_exporter"/>
</dbReference>
<dbReference type="NCBIfam" id="NF008379">
    <property type="entry name" value="PRK11174.1"/>
    <property type="match status" value="1"/>
</dbReference>
<keyword evidence="2" id="KW-0813">Transport</keyword>
<dbReference type="SUPFAM" id="SSF90123">
    <property type="entry name" value="ABC transporter transmembrane region"/>
    <property type="match status" value="1"/>
</dbReference>
<keyword evidence="9 10" id="KW-0472">Membrane</keyword>
<dbReference type="CDD" id="cd18584">
    <property type="entry name" value="ABC_6TM_AarD_CydD"/>
    <property type="match status" value="1"/>
</dbReference>